<dbReference type="GO" id="GO:0003677">
    <property type="term" value="F:DNA binding"/>
    <property type="evidence" value="ECO:0007669"/>
    <property type="project" value="UniProtKB-UniRule"/>
</dbReference>
<evidence type="ECO:0000256" key="2">
    <source>
        <dbReference type="ARBA" id="ARBA00023125"/>
    </source>
</evidence>
<dbReference type="PATRIC" id="fig|1232683.4.peg.3558"/>
<organism evidence="5 6">
    <name type="scientific">Marinobacterium lacunae</name>
    <dbReference type="NCBI Taxonomy" id="1232683"/>
    <lineage>
        <taxon>Bacteria</taxon>
        <taxon>Pseudomonadati</taxon>
        <taxon>Pseudomonadota</taxon>
        <taxon>Gammaproteobacteria</taxon>
        <taxon>Oceanospirillales</taxon>
        <taxon>Oceanospirillaceae</taxon>
        <taxon>Marinobacterium</taxon>
    </lineage>
</organism>
<comment type="caution">
    <text evidence="5">The sequence shown here is derived from an EMBL/GenBank/DDBJ whole genome shotgun (WGS) entry which is preliminary data.</text>
</comment>
<dbReference type="STRING" id="1232683.ADIMK_3618"/>
<proteinExistence type="predicted"/>
<protein>
    <recommendedName>
        <fullName evidence="4">Core-binding (CB) domain-containing protein</fullName>
    </recommendedName>
</protein>
<dbReference type="Gene3D" id="1.10.150.130">
    <property type="match status" value="1"/>
</dbReference>
<dbReference type="InterPro" id="IPR044068">
    <property type="entry name" value="CB"/>
</dbReference>
<evidence type="ECO:0000256" key="1">
    <source>
        <dbReference type="ARBA" id="ARBA00022908"/>
    </source>
</evidence>
<evidence type="ECO:0000313" key="5">
    <source>
        <dbReference type="EMBL" id="KEA61957.1"/>
    </source>
</evidence>
<evidence type="ECO:0000313" key="6">
    <source>
        <dbReference type="Proteomes" id="UP000028252"/>
    </source>
</evidence>
<name>A0A081FTV2_9GAMM</name>
<dbReference type="PROSITE" id="PS51900">
    <property type="entry name" value="CB"/>
    <property type="match status" value="1"/>
</dbReference>
<dbReference type="AlphaFoldDB" id="A0A081FTV2"/>
<sequence length="67" mass="8193">MDEVLHMARSPFLRLVEDFMRVQRYSRRTIDSYLYWVKLFILVCSKRHPSDFGDDETKRFLTYLATE</sequence>
<evidence type="ECO:0000259" key="4">
    <source>
        <dbReference type="PROSITE" id="PS51900"/>
    </source>
</evidence>
<reference evidence="5 6" key="1">
    <citation type="submission" date="2014-04" db="EMBL/GenBank/DDBJ databases">
        <title>Marinobacterium kochiensis sp. nov., isolated from sediment sample collected from Kochi backwaters in Kerala, India.</title>
        <authorList>
            <person name="Singh A."/>
            <person name="Pinnaka A.K."/>
        </authorList>
    </citation>
    <scope>NUCLEOTIDE SEQUENCE [LARGE SCALE GENOMIC DNA]</scope>
    <source>
        <strain evidence="5 6">AK27</strain>
    </source>
</reference>
<dbReference type="InterPro" id="IPR004107">
    <property type="entry name" value="Integrase_SAM-like_N"/>
</dbReference>
<dbReference type="EMBL" id="JMQN01000057">
    <property type="protein sequence ID" value="KEA61957.1"/>
    <property type="molecule type" value="Genomic_DNA"/>
</dbReference>
<dbReference type="eggNOG" id="COG4974">
    <property type="taxonomic scope" value="Bacteria"/>
</dbReference>
<accession>A0A081FTV2</accession>
<keyword evidence="1" id="KW-0229">DNA integration</keyword>
<gene>
    <name evidence="5" type="ORF">ADIMK_3618</name>
</gene>
<dbReference type="Pfam" id="PF13495">
    <property type="entry name" value="Phage_int_SAM_4"/>
    <property type="match status" value="1"/>
</dbReference>
<dbReference type="Proteomes" id="UP000028252">
    <property type="component" value="Unassembled WGS sequence"/>
</dbReference>
<dbReference type="GO" id="GO:0015074">
    <property type="term" value="P:DNA integration"/>
    <property type="evidence" value="ECO:0007669"/>
    <property type="project" value="UniProtKB-KW"/>
</dbReference>
<keyword evidence="2 3" id="KW-0238">DNA-binding</keyword>
<dbReference type="InterPro" id="IPR010998">
    <property type="entry name" value="Integrase_recombinase_N"/>
</dbReference>
<evidence type="ECO:0000256" key="3">
    <source>
        <dbReference type="PROSITE-ProRule" id="PRU01248"/>
    </source>
</evidence>
<keyword evidence="6" id="KW-1185">Reference proteome</keyword>
<feature type="domain" description="Core-binding (CB)" evidence="4">
    <location>
        <begin position="10"/>
        <end position="67"/>
    </location>
</feature>